<reference evidence="1 2" key="2">
    <citation type="journal article" date="2022" name="Mol. Ecol. Resour.">
        <title>The genomes of chicory, endive, great burdock and yacon provide insights into Asteraceae paleo-polyploidization history and plant inulin production.</title>
        <authorList>
            <person name="Fan W."/>
            <person name="Wang S."/>
            <person name="Wang H."/>
            <person name="Wang A."/>
            <person name="Jiang F."/>
            <person name="Liu H."/>
            <person name="Zhao H."/>
            <person name="Xu D."/>
            <person name="Zhang Y."/>
        </authorList>
    </citation>
    <scope>NUCLEOTIDE SEQUENCE [LARGE SCALE GENOMIC DNA]</scope>
    <source>
        <strain evidence="2">cv. Punajuju</strain>
        <tissue evidence="1">Leaves</tissue>
    </source>
</reference>
<comment type="caution">
    <text evidence="1">The sequence shown here is derived from an EMBL/GenBank/DDBJ whole genome shotgun (WGS) entry which is preliminary data.</text>
</comment>
<name>A0ACB8ZT43_CICIN</name>
<gene>
    <name evidence="1" type="ORF">L2E82_45522</name>
</gene>
<dbReference type="EMBL" id="CM042016">
    <property type="protein sequence ID" value="KAI3700881.1"/>
    <property type="molecule type" value="Genomic_DNA"/>
</dbReference>
<evidence type="ECO:0000313" key="1">
    <source>
        <dbReference type="EMBL" id="KAI3700881.1"/>
    </source>
</evidence>
<protein>
    <submittedName>
        <fullName evidence="1">Uncharacterized protein</fullName>
    </submittedName>
</protein>
<sequence length="256" mass="29788">MTIRTSETPWTLTRTPRHPPHLVVLATMQWMFHRAVTKLKLQLRLGLRGYGTPDRSVDRWWCDLTKDGVLSVAAVRNRIDGLVGSLAGMKFKWLKEVPLKVNCFIWRAIKGIIRSASALRNKGINVEELNCTYCNTEEEDANHMLIRGSLAIKVRSEIFKWCVIHDAQLHSVNELFEMAEMVQSNAKVCTRLRIICSGMIWWLWRCRNDRVFNRYLITHHSIIENVKPMVYLWVKCRGGNAPLAWDSWCYNLISCM</sequence>
<organism evidence="1 2">
    <name type="scientific">Cichorium intybus</name>
    <name type="common">Chicory</name>
    <dbReference type="NCBI Taxonomy" id="13427"/>
    <lineage>
        <taxon>Eukaryota</taxon>
        <taxon>Viridiplantae</taxon>
        <taxon>Streptophyta</taxon>
        <taxon>Embryophyta</taxon>
        <taxon>Tracheophyta</taxon>
        <taxon>Spermatophyta</taxon>
        <taxon>Magnoliopsida</taxon>
        <taxon>eudicotyledons</taxon>
        <taxon>Gunneridae</taxon>
        <taxon>Pentapetalae</taxon>
        <taxon>asterids</taxon>
        <taxon>campanulids</taxon>
        <taxon>Asterales</taxon>
        <taxon>Asteraceae</taxon>
        <taxon>Cichorioideae</taxon>
        <taxon>Cichorieae</taxon>
        <taxon>Cichoriinae</taxon>
        <taxon>Cichorium</taxon>
    </lineage>
</organism>
<dbReference type="Proteomes" id="UP001055811">
    <property type="component" value="Linkage Group LG08"/>
</dbReference>
<keyword evidence="2" id="KW-1185">Reference proteome</keyword>
<accession>A0ACB8ZT43</accession>
<proteinExistence type="predicted"/>
<evidence type="ECO:0000313" key="2">
    <source>
        <dbReference type="Proteomes" id="UP001055811"/>
    </source>
</evidence>
<reference evidence="2" key="1">
    <citation type="journal article" date="2022" name="Mol. Ecol. Resour.">
        <title>The genomes of chicory, endive, great burdock and yacon provide insights into Asteraceae palaeo-polyploidization history and plant inulin production.</title>
        <authorList>
            <person name="Fan W."/>
            <person name="Wang S."/>
            <person name="Wang H."/>
            <person name="Wang A."/>
            <person name="Jiang F."/>
            <person name="Liu H."/>
            <person name="Zhao H."/>
            <person name="Xu D."/>
            <person name="Zhang Y."/>
        </authorList>
    </citation>
    <scope>NUCLEOTIDE SEQUENCE [LARGE SCALE GENOMIC DNA]</scope>
    <source>
        <strain evidence="2">cv. Punajuju</strain>
    </source>
</reference>